<keyword evidence="2" id="KW-1185">Reference proteome</keyword>
<gene>
    <name evidence="1" type="ORF">BOH66_14905</name>
</gene>
<proteinExistence type="predicted"/>
<sequence>MIALFAALFAWLQRPKPNLQLSHFVIDDSAWHSESDVVRVKAIVVNHGDAPALSVTLWLRKEGMPRRWMRTSAADYWAAIYPGEAIAYTTHTTLNLWRPKKDLFVSGAGGFAKFDGAKLRARRLGKFHVPMCKTWDLDRRHRRQGRSTRDLPTLNDN</sequence>
<dbReference type="KEGG" id="maur:BOH66_14905"/>
<dbReference type="AlphaFoldDB" id="A0A1P8UB94"/>
<dbReference type="EMBL" id="CP018762">
    <property type="protein sequence ID" value="APZ35391.1"/>
    <property type="molecule type" value="Genomic_DNA"/>
</dbReference>
<evidence type="ECO:0000313" key="1">
    <source>
        <dbReference type="EMBL" id="APZ35391.1"/>
    </source>
</evidence>
<protein>
    <submittedName>
        <fullName evidence="1">Uncharacterized protein</fullName>
    </submittedName>
</protein>
<dbReference type="Proteomes" id="UP000187185">
    <property type="component" value="Chromosome"/>
</dbReference>
<accession>A0A1P8UB94</accession>
<evidence type="ECO:0000313" key="2">
    <source>
        <dbReference type="Proteomes" id="UP000187185"/>
    </source>
</evidence>
<name>A0A1P8UB94_9MICO</name>
<reference evidence="1 2" key="1">
    <citation type="submission" date="2016-12" db="EMBL/GenBank/DDBJ databases">
        <title>Complete genome sequence of Microbacterium aurum KACC 15219.</title>
        <authorList>
            <person name="Jung Y."/>
            <person name="Shin J.-H."/>
            <person name="Lee Y.-J."/>
            <person name="Yi H."/>
            <person name="Bahn Y.-S."/>
            <person name="Kim J.F."/>
            <person name="Lee D.-W."/>
        </authorList>
    </citation>
    <scope>NUCLEOTIDE SEQUENCE [LARGE SCALE GENOMIC DNA]</scope>
    <source>
        <strain evidence="1 2">KACC 15219</strain>
    </source>
</reference>
<organism evidence="1 2">
    <name type="scientific">Microbacterium aurum</name>
    <dbReference type="NCBI Taxonomy" id="36805"/>
    <lineage>
        <taxon>Bacteria</taxon>
        <taxon>Bacillati</taxon>
        <taxon>Actinomycetota</taxon>
        <taxon>Actinomycetes</taxon>
        <taxon>Micrococcales</taxon>
        <taxon>Microbacteriaceae</taxon>
        <taxon>Microbacterium</taxon>
    </lineage>
</organism>